<accession>A0ABT9H3X4</accession>
<feature type="signal peptide" evidence="1">
    <location>
        <begin position="1"/>
        <end position="18"/>
    </location>
</feature>
<dbReference type="EMBL" id="JAUZVZ010000041">
    <property type="protein sequence ID" value="MDP4537923.1"/>
    <property type="molecule type" value="Genomic_DNA"/>
</dbReference>
<keyword evidence="3" id="KW-1185">Reference proteome</keyword>
<keyword evidence="1" id="KW-0732">Signal</keyword>
<proteinExistence type="predicted"/>
<organism evidence="2 3">
    <name type="scientific">Alkalimonas collagenimarina</name>
    <dbReference type="NCBI Taxonomy" id="400390"/>
    <lineage>
        <taxon>Bacteria</taxon>
        <taxon>Pseudomonadati</taxon>
        <taxon>Pseudomonadota</taxon>
        <taxon>Gammaproteobacteria</taxon>
        <taxon>Alkalimonas</taxon>
    </lineage>
</organism>
<sequence length="256" mass="29235">MKKIFFFLIISLPSTVDADVSINSHGNIEYSGSITEAKNDVVFALYDNAPIKPKRLIISSPGGVVEYGIQLGEWIINNLLDVEVGDYCMSSCANYVFLAGNNKILSKHSLLGWHGGLLQRLELPFTDRTYLKDISRLTQQCDLERFKEKYRGKLAFPFGRFHKRECLLMQSTGIDYRIMVFGQYEKHRINAYQMGFWSYELDALAALGVTNIILKEGTWQPPRSINKAVVLFINAEDIRTMNTFRSHGSLLYFIPK</sequence>
<dbReference type="Proteomes" id="UP001231616">
    <property type="component" value="Unassembled WGS sequence"/>
</dbReference>
<comment type="caution">
    <text evidence="2">The sequence shown here is derived from an EMBL/GenBank/DDBJ whole genome shotgun (WGS) entry which is preliminary data.</text>
</comment>
<feature type="chain" id="PRO_5047257237" evidence="1">
    <location>
        <begin position="19"/>
        <end position="256"/>
    </location>
</feature>
<dbReference type="RefSeq" id="WP_305895164.1">
    <property type="nucleotide sequence ID" value="NZ_JAUZVZ010000041.1"/>
</dbReference>
<protein>
    <submittedName>
        <fullName evidence="2">Uncharacterized protein</fullName>
    </submittedName>
</protein>
<gene>
    <name evidence="2" type="ORF">Q3O60_17205</name>
</gene>
<dbReference type="InterPro" id="IPR029045">
    <property type="entry name" value="ClpP/crotonase-like_dom_sf"/>
</dbReference>
<evidence type="ECO:0000256" key="1">
    <source>
        <dbReference type="SAM" id="SignalP"/>
    </source>
</evidence>
<name>A0ABT9H3X4_9GAMM</name>
<evidence type="ECO:0000313" key="3">
    <source>
        <dbReference type="Proteomes" id="UP001231616"/>
    </source>
</evidence>
<reference evidence="2 3" key="1">
    <citation type="submission" date="2023-08" db="EMBL/GenBank/DDBJ databases">
        <authorList>
            <person name="Joshi A."/>
            <person name="Thite S."/>
        </authorList>
    </citation>
    <scope>NUCLEOTIDE SEQUENCE [LARGE SCALE GENOMIC DNA]</scope>
    <source>
        <strain evidence="2 3">AC40</strain>
    </source>
</reference>
<dbReference type="SUPFAM" id="SSF52096">
    <property type="entry name" value="ClpP/crotonase"/>
    <property type="match status" value="1"/>
</dbReference>
<evidence type="ECO:0000313" key="2">
    <source>
        <dbReference type="EMBL" id="MDP4537923.1"/>
    </source>
</evidence>